<dbReference type="GO" id="GO:0005739">
    <property type="term" value="C:mitochondrion"/>
    <property type="evidence" value="ECO:0007669"/>
    <property type="project" value="TreeGrafter"/>
</dbReference>
<dbReference type="STRING" id="578462.A0A0L0SJ40"/>
<dbReference type="GO" id="GO:0050660">
    <property type="term" value="F:flavin adenine dinucleotide binding"/>
    <property type="evidence" value="ECO:0007669"/>
    <property type="project" value="TreeGrafter"/>
</dbReference>
<keyword evidence="3 6" id="KW-0274">FAD</keyword>
<feature type="compositionally biased region" description="Polar residues" evidence="7">
    <location>
        <begin position="30"/>
        <end position="41"/>
    </location>
</feature>
<organism evidence="9 10">
    <name type="scientific">Allomyces macrogynus (strain ATCC 38327)</name>
    <name type="common">Allomyces javanicus var. macrogynus</name>
    <dbReference type="NCBI Taxonomy" id="578462"/>
    <lineage>
        <taxon>Eukaryota</taxon>
        <taxon>Fungi</taxon>
        <taxon>Fungi incertae sedis</taxon>
        <taxon>Blastocladiomycota</taxon>
        <taxon>Blastocladiomycetes</taxon>
        <taxon>Blastocladiales</taxon>
        <taxon>Blastocladiaceae</taxon>
        <taxon>Allomyces</taxon>
    </lineage>
</organism>
<dbReference type="Gene3D" id="1.20.120.310">
    <property type="entry name" value="ERV/ALR sulfhydryl oxidase domain"/>
    <property type="match status" value="1"/>
</dbReference>
<dbReference type="Proteomes" id="UP000054350">
    <property type="component" value="Unassembled WGS sequence"/>
</dbReference>
<protein>
    <recommendedName>
        <fullName evidence="6">Sulfhydryl oxidase</fullName>
        <ecNumber evidence="6">1.8.3.2</ecNumber>
    </recommendedName>
</protein>
<evidence type="ECO:0000256" key="2">
    <source>
        <dbReference type="ARBA" id="ARBA00022630"/>
    </source>
</evidence>
<dbReference type="InterPro" id="IPR039799">
    <property type="entry name" value="ALR/ERV"/>
</dbReference>
<comment type="catalytic activity">
    <reaction evidence="6">
        <text>2 R'C(R)SH + O2 = R'C(R)S-S(R)CR' + H2O2</text>
        <dbReference type="Rhea" id="RHEA:17357"/>
        <dbReference type="ChEBI" id="CHEBI:15379"/>
        <dbReference type="ChEBI" id="CHEBI:16240"/>
        <dbReference type="ChEBI" id="CHEBI:16520"/>
        <dbReference type="ChEBI" id="CHEBI:17412"/>
        <dbReference type="EC" id="1.8.3.2"/>
    </reaction>
</comment>
<keyword evidence="2 6" id="KW-0285">Flavoprotein</keyword>
<dbReference type="GO" id="GO:0016971">
    <property type="term" value="F:flavin-dependent sulfhydryl oxidase activity"/>
    <property type="evidence" value="ECO:0007669"/>
    <property type="project" value="InterPro"/>
</dbReference>
<reference evidence="9 10" key="1">
    <citation type="submission" date="2009-11" db="EMBL/GenBank/DDBJ databases">
        <title>Annotation of Allomyces macrogynus ATCC 38327.</title>
        <authorList>
            <consortium name="The Broad Institute Genome Sequencing Platform"/>
            <person name="Russ C."/>
            <person name="Cuomo C."/>
            <person name="Burger G."/>
            <person name="Gray M.W."/>
            <person name="Holland P.W.H."/>
            <person name="King N."/>
            <person name="Lang F.B.F."/>
            <person name="Roger A.J."/>
            <person name="Ruiz-Trillo I."/>
            <person name="Young S.K."/>
            <person name="Zeng Q."/>
            <person name="Gargeya S."/>
            <person name="Fitzgerald M."/>
            <person name="Haas B."/>
            <person name="Abouelleil A."/>
            <person name="Alvarado L."/>
            <person name="Arachchi H.M."/>
            <person name="Berlin A."/>
            <person name="Chapman S.B."/>
            <person name="Gearin G."/>
            <person name="Goldberg J."/>
            <person name="Griggs A."/>
            <person name="Gujja S."/>
            <person name="Hansen M."/>
            <person name="Heiman D."/>
            <person name="Howarth C."/>
            <person name="Larimer J."/>
            <person name="Lui A."/>
            <person name="MacDonald P.J.P."/>
            <person name="McCowen C."/>
            <person name="Montmayeur A."/>
            <person name="Murphy C."/>
            <person name="Neiman D."/>
            <person name="Pearson M."/>
            <person name="Priest M."/>
            <person name="Roberts A."/>
            <person name="Saif S."/>
            <person name="Shea T."/>
            <person name="Sisk P."/>
            <person name="Stolte C."/>
            <person name="Sykes S."/>
            <person name="Wortman J."/>
            <person name="Nusbaum C."/>
            <person name="Birren B."/>
        </authorList>
    </citation>
    <scope>NUCLEOTIDE SEQUENCE [LARGE SCALE GENOMIC DNA]</scope>
    <source>
        <strain evidence="9 10">ATCC 38327</strain>
    </source>
</reference>
<evidence type="ECO:0000259" key="8">
    <source>
        <dbReference type="PROSITE" id="PS51324"/>
    </source>
</evidence>
<feature type="region of interest" description="Disordered" evidence="7">
    <location>
        <begin position="23"/>
        <end position="78"/>
    </location>
</feature>
<dbReference type="EMBL" id="GG745340">
    <property type="protein sequence ID" value="KNE62511.1"/>
    <property type="molecule type" value="Genomic_DNA"/>
</dbReference>
<accession>A0A0L0SJ40</accession>
<dbReference type="SUPFAM" id="SSF69000">
    <property type="entry name" value="FAD-dependent thiol oxidase"/>
    <property type="match status" value="1"/>
</dbReference>
<dbReference type="InterPro" id="IPR036774">
    <property type="entry name" value="ERV/ALR_sulphydryl_oxid_sf"/>
</dbReference>
<dbReference type="OrthoDB" id="17199at2759"/>
<keyword evidence="10" id="KW-1185">Reference proteome</keyword>
<dbReference type="OMA" id="SANMESK"/>
<evidence type="ECO:0000256" key="6">
    <source>
        <dbReference type="RuleBase" id="RU371123"/>
    </source>
</evidence>
<comment type="cofactor">
    <cofactor evidence="1 6">
        <name>FAD</name>
        <dbReference type="ChEBI" id="CHEBI:57692"/>
    </cofactor>
</comment>
<evidence type="ECO:0000313" key="10">
    <source>
        <dbReference type="Proteomes" id="UP000054350"/>
    </source>
</evidence>
<dbReference type="AlphaFoldDB" id="A0A0L0SJ40"/>
<dbReference type="eggNOG" id="KOG3355">
    <property type="taxonomic scope" value="Eukaryota"/>
</dbReference>
<dbReference type="FunFam" id="1.20.120.310:FF:000002">
    <property type="entry name" value="Sulfhydryl oxidase"/>
    <property type="match status" value="1"/>
</dbReference>
<feature type="compositionally biased region" description="Low complexity" evidence="7">
    <location>
        <begin position="42"/>
        <end position="61"/>
    </location>
</feature>
<dbReference type="EC" id="1.8.3.2" evidence="6"/>
<name>A0A0L0SJ40_ALLM3</name>
<dbReference type="PROSITE" id="PS51324">
    <property type="entry name" value="ERV_ALR"/>
    <property type="match status" value="1"/>
</dbReference>
<dbReference type="VEuPathDB" id="FungiDB:AMAG_07723"/>
<evidence type="ECO:0000256" key="5">
    <source>
        <dbReference type="ARBA" id="ARBA00023157"/>
    </source>
</evidence>
<evidence type="ECO:0000313" key="9">
    <source>
        <dbReference type="EMBL" id="KNE62511.1"/>
    </source>
</evidence>
<dbReference type="Pfam" id="PF04777">
    <property type="entry name" value="Evr1_Alr"/>
    <property type="match status" value="1"/>
</dbReference>
<reference evidence="10" key="2">
    <citation type="submission" date="2009-11" db="EMBL/GenBank/DDBJ databases">
        <title>The Genome Sequence of Allomyces macrogynus strain ATCC 38327.</title>
        <authorList>
            <consortium name="The Broad Institute Genome Sequencing Platform"/>
            <person name="Russ C."/>
            <person name="Cuomo C."/>
            <person name="Shea T."/>
            <person name="Young S.K."/>
            <person name="Zeng Q."/>
            <person name="Koehrsen M."/>
            <person name="Haas B."/>
            <person name="Borodovsky M."/>
            <person name="Guigo R."/>
            <person name="Alvarado L."/>
            <person name="Berlin A."/>
            <person name="Borenstein D."/>
            <person name="Chen Z."/>
            <person name="Engels R."/>
            <person name="Freedman E."/>
            <person name="Gellesch M."/>
            <person name="Goldberg J."/>
            <person name="Griggs A."/>
            <person name="Gujja S."/>
            <person name="Heiman D."/>
            <person name="Hepburn T."/>
            <person name="Howarth C."/>
            <person name="Jen D."/>
            <person name="Larson L."/>
            <person name="Lewis B."/>
            <person name="Mehta T."/>
            <person name="Park D."/>
            <person name="Pearson M."/>
            <person name="Roberts A."/>
            <person name="Saif S."/>
            <person name="Shenoy N."/>
            <person name="Sisk P."/>
            <person name="Stolte C."/>
            <person name="Sykes S."/>
            <person name="Walk T."/>
            <person name="White J."/>
            <person name="Yandava C."/>
            <person name="Burger G."/>
            <person name="Gray M.W."/>
            <person name="Holland P.W.H."/>
            <person name="King N."/>
            <person name="Lang F.B.F."/>
            <person name="Roger A.J."/>
            <person name="Ruiz-Trillo I."/>
            <person name="Lander E."/>
            <person name="Nusbaum C."/>
        </authorList>
    </citation>
    <scope>NUCLEOTIDE SEQUENCE [LARGE SCALE GENOMIC DNA]</scope>
    <source>
        <strain evidence="10">ATCC 38327</strain>
    </source>
</reference>
<gene>
    <name evidence="9" type="ORF">AMAG_07723</name>
</gene>
<dbReference type="PANTHER" id="PTHR12645:SF0">
    <property type="entry name" value="FAD-LINKED SULFHYDRYL OXIDASE ALR"/>
    <property type="match status" value="1"/>
</dbReference>
<dbReference type="PANTHER" id="PTHR12645">
    <property type="entry name" value="ALR/ERV"/>
    <property type="match status" value="1"/>
</dbReference>
<feature type="domain" description="ERV/ALR sulfhydryl oxidase" evidence="8">
    <location>
        <begin position="76"/>
        <end position="176"/>
    </location>
</feature>
<dbReference type="InterPro" id="IPR017905">
    <property type="entry name" value="ERV/ALR_sulphydryl_oxidase"/>
</dbReference>
<keyword evidence="5" id="KW-1015">Disulfide bond</keyword>
<sequence length="186" mass="20499">MVVLGPDGKPCRVCTDFKTWTKAEKKADSSHSGSDSGNATHSTATNSNPITSNSTATSSTPSLPPVWDDYEPETPCPPDSIELGQHTWTFLHTAAAYYPEIPTDADRTAMTSLVSSLGRLYPCAPCASHLRTYVAHDPPKVESRDAISQWMCRLHNDVNKNLGKPQFDCSRVMERWRESLDRARCG</sequence>
<evidence type="ECO:0000256" key="1">
    <source>
        <dbReference type="ARBA" id="ARBA00001974"/>
    </source>
</evidence>
<keyword evidence="4 6" id="KW-0560">Oxidoreductase</keyword>
<evidence type="ECO:0000256" key="7">
    <source>
        <dbReference type="SAM" id="MobiDB-lite"/>
    </source>
</evidence>
<proteinExistence type="predicted"/>
<evidence type="ECO:0000256" key="4">
    <source>
        <dbReference type="ARBA" id="ARBA00023002"/>
    </source>
</evidence>
<evidence type="ECO:0000256" key="3">
    <source>
        <dbReference type="ARBA" id="ARBA00022827"/>
    </source>
</evidence>